<protein>
    <submittedName>
        <fullName evidence="1">Uncharacterized protein</fullName>
    </submittedName>
</protein>
<sequence length="41" mass="4999">MNVNALKIYTMKKTKELIQFNLTKKIHYKLYSLDYKLYSLV</sequence>
<accession>A0A2P2IRW9</accession>
<evidence type="ECO:0000313" key="1">
    <source>
        <dbReference type="EMBL" id="MBW83927.1"/>
    </source>
</evidence>
<reference evidence="1" key="1">
    <citation type="submission" date="2018-02" db="EMBL/GenBank/DDBJ databases">
        <title>Rhizophora mucronata_Transcriptome.</title>
        <authorList>
            <person name="Meera S.P."/>
            <person name="Sreeshan A."/>
            <person name="Augustine A."/>
        </authorList>
    </citation>
    <scope>NUCLEOTIDE SEQUENCE</scope>
    <source>
        <tissue evidence="1">Leaf</tissue>
    </source>
</reference>
<organism evidence="1">
    <name type="scientific">Rhizophora mucronata</name>
    <name type="common">Asiatic mangrove</name>
    <dbReference type="NCBI Taxonomy" id="61149"/>
    <lineage>
        <taxon>Eukaryota</taxon>
        <taxon>Viridiplantae</taxon>
        <taxon>Streptophyta</taxon>
        <taxon>Embryophyta</taxon>
        <taxon>Tracheophyta</taxon>
        <taxon>Spermatophyta</taxon>
        <taxon>Magnoliopsida</taxon>
        <taxon>eudicotyledons</taxon>
        <taxon>Gunneridae</taxon>
        <taxon>Pentapetalae</taxon>
        <taxon>rosids</taxon>
        <taxon>fabids</taxon>
        <taxon>Malpighiales</taxon>
        <taxon>Rhizophoraceae</taxon>
        <taxon>Rhizophora</taxon>
    </lineage>
</organism>
<proteinExistence type="predicted"/>
<dbReference type="EMBL" id="GGEC01003444">
    <property type="protein sequence ID" value="MBW83927.1"/>
    <property type="molecule type" value="Transcribed_RNA"/>
</dbReference>
<name>A0A2P2IRW9_RHIMU</name>
<dbReference type="AlphaFoldDB" id="A0A2P2IRW9"/>